<proteinExistence type="predicted"/>
<keyword evidence="3" id="KW-1185">Reference proteome</keyword>
<dbReference type="Gene3D" id="2.60.40.4270">
    <property type="entry name" value="Listeria-Bacteroides repeat domain"/>
    <property type="match status" value="2"/>
</dbReference>
<evidence type="ECO:0000256" key="1">
    <source>
        <dbReference type="ARBA" id="ARBA00004196"/>
    </source>
</evidence>
<organism evidence="2 3">
    <name type="scientific">Christensenella tenuis</name>
    <dbReference type="NCBI Taxonomy" id="2763033"/>
    <lineage>
        <taxon>Bacteria</taxon>
        <taxon>Bacillati</taxon>
        <taxon>Bacillota</taxon>
        <taxon>Clostridia</taxon>
        <taxon>Christensenellales</taxon>
        <taxon>Christensenellaceae</taxon>
        <taxon>Christensenella</taxon>
    </lineage>
</organism>
<accession>A0ABR7EG42</accession>
<evidence type="ECO:0000313" key="3">
    <source>
        <dbReference type="Proteomes" id="UP000606889"/>
    </source>
</evidence>
<name>A0ABR7EG42_9FIRM</name>
<dbReference type="Gene3D" id="2.60.40.10">
    <property type="entry name" value="Immunoglobulins"/>
    <property type="match status" value="1"/>
</dbReference>
<dbReference type="NCBIfam" id="TIGR02543">
    <property type="entry name" value="List_Bact_rpt"/>
    <property type="match status" value="1"/>
</dbReference>
<dbReference type="InterPro" id="IPR013378">
    <property type="entry name" value="InlB-like_B-rpt"/>
</dbReference>
<dbReference type="Pfam" id="PF09479">
    <property type="entry name" value="Flg_new"/>
    <property type="match status" value="2"/>
</dbReference>
<dbReference type="InterPro" id="IPR042229">
    <property type="entry name" value="Listeria/Bacterioides_rpt_sf"/>
</dbReference>
<dbReference type="InterPro" id="IPR013783">
    <property type="entry name" value="Ig-like_fold"/>
</dbReference>
<dbReference type="EMBL" id="JACOON010000005">
    <property type="protein sequence ID" value="MBC5648725.1"/>
    <property type="molecule type" value="Genomic_DNA"/>
</dbReference>
<comment type="subcellular location">
    <subcellularLocation>
        <location evidence="1">Cell envelope</location>
    </subcellularLocation>
</comment>
<reference evidence="2 3" key="1">
    <citation type="submission" date="2020-08" db="EMBL/GenBank/DDBJ databases">
        <title>Genome public.</title>
        <authorList>
            <person name="Liu C."/>
            <person name="Sun Q."/>
        </authorList>
    </citation>
    <scope>NUCLEOTIDE SEQUENCE [LARGE SCALE GENOMIC DNA]</scope>
    <source>
        <strain evidence="2 3">NSJ-35</strain>
    </source>
</reference>
<dbReference type="RefSeq" id="WP_186858202.1">
    <property type="nucleotide sequence ID" value="NZ_JACOON010000005.1"/>
</dbReference>
<comment type="caution">
    <text evidence="2">The sequence shown here is derived from an EMBL/GenBank/DDBJ whole genome shotgun (WGS) entry which is preliminary data.</text>
</comment>
<gene>
    <name evidence="2" type="ORF">H8S18_10285</name>
</gene>
<dbReference type="Proteomes" id="UP000606889">
    <property type="component" value="Unassembled WGS sequence"/>
</dbReference>
<protein>
    <submittedName>
        <fullName evidence="2">InlB B-repeat-containing protein</fullName>
    </submittedName>
</protein>
<dbReference type="Pfam" id="PF05345">
    <property type="entry name" value="He_PIG"/>
    <property type="match status" value="1"/>
</dbReference>
<sequence>MTLNADTGEISGTPTAAGTAVFTVKVVNVLGSDTKELSLAIVKAEHTATFDGNGGMPSVGSMTTTNQKLVSLPDASRSKHSFDGWYTEKSGGSDNPPVTDYALRFEIGGGSHIADVRGTYNTYIDLTKYVPIRRGYTFIGWYSDRDLTNKVSGVYLTNDMTVYAGWRVTAIPQTGDSSQLGLWSITLCASLAECLARTTWQLRRRKGVSRETAKKQSAHFCGTGLFPRATFAIFPGKRRLSF</sequence>
<evidence type="ECO:0000313" key="2">
    <source>
        <dbReference type="EMBL" id="MBC5648725.1"/>
    </source>
</evidence>